<dbReference type="Proteomes" id="UP000322873">
    <property type="component" value="Unassembled WGS sequence"/>
</dbReference>
<dbReference type="AlphaFoldDB" id="A0A5M9JK26"/>
<accession>A0A5M9JK26</accession>
<keyword evidence="2" id="KW-1185">Reference proteome</keyword>
<evidence type="ECO:0000313" key="2">
    <source>
        <dbReference type="Proteomes" id="UP000322873"/>
    </source>
</evidence>
<gene>
    <name evidence="1" type="ORF">EYC84_007729</name>
</gene>
<dbReference type="EMBL" id="VICG01000009">
    <property type="protein sequence ID" value="KAA8568733.1"/>
    <property type="molecule type" value="Genomic_DNA"/>
</dbReference>
<proteinExistence type="predicted"/>
<evidence type="ECO:0000313" key="1">
    <source>
        <dbReference type="EMBL" id="KAA8568733.1"/>
    </source>
</evidence>
<organism evidence="1 2">
    <name type="scientific">Monilinia fructicola</name>
    <name type="common">Brown rot fungus</name>
    <name type="synonym">Ciboria fructicola</name>
    <dbReference type="NCBI Taxonomy" id="38448"/>
    <lineage>
        <taxon>Eukaryota</taxon>
        <taxon>Fungi</taxon>
        <taxon>Dikarya</taxon>
        <taxon>Ascomycota</taxon>
        <taxon>Pezizomycotina</taxon>
        <taxon>Leotiomycetes</taxon>
        <taxon>Helotiales</taxon>
        <taxon>Sclerotiniaceae</taxon>
        <taxon>Monilinia</taxon>
    </lineage>
</organism>
<name>A0A5M9JK26_MONFR</name>
<comment type="caution">
    <text evidence="1">The sequence shown here is derived from an EMBL/GenBank/DDBJ whole genome shotgun (WGS) entry which is preliminary data.</text>
</comment>
<reference evidence="1 2" key="1">
    <citation type="submission" date="2019-06" db="EMBL/GenBank/DDBJ databases">
        <title>Genome Sequence of the Brown Rot Fungal Pathogen Monilinia fructicola.</title>
        <authorList>
            <person name="De Miccolis Angelini R.M."/>
            <person name="Landi L."/>
            <person name="Abate D."/>
            <person name="Pollastro S."/>
            <person name="Romanazzi G."/>
            <person name="Faretra F."/>
        </authorList>
    </citation>
    <scope>NUCLEOTIDE SEQUENCE [LARGE SCALE GENOMIC DNA]</scope>
    <source>
        <strain evidence="1 2">Mfrc123</strain>
    </source>
</reference>
<protein>
    <submittedName>
        <fullName evidence="1">Uncharacterized protein</fullName>
    </submittedName>
</protein>
<sequence length="98" mass="10730">MMIPYVERWLAAEWMTGYGLALGLGHTCCWSCEGSGGKGAMKNTYRFIPVVHPGNALESEGAMVEKPVMMAKVKPQINAFFLQSPSGLHFGPYVVHVI</sequence>